<dbReference type="CDD" id="cd05228">
    <property type="entry name" value="AR_FR_like_1_SDR_e"/>
    <property type="match status" value="1"/>
</dbReference>
<proteinExistence type="predicted"/>
<evidence type="ECO:0000259" key="1">
    <source>
        <dbReference type="Pfam" id="PF01370"/>
    </source>
</evidence>
<reference evidence="2 3" key="2">
    <citation type="journal article" date="2003" name="DNA Res.">
        <title>Complete genome structure of Gloeobacter violaceus PCC 7421, a cyanobacterium that lacks thylakoids (supplement).</title>
        <authorList>
            <person name="Nakamura Y."/>
            <person name="Kaneko T."/>
            <person name="Sato S."/>
            <person name="Mimuro M."/>
            <person name="Miyashita H."/>
            <person name="Tsuchiya T."/>
            <person name="Sasamoto S."/>
            <person name="Watanabe A."/>
            <person name="Kawashima K."/>
            <person name="Kishida Y."/>
            <person name="Kiyokawa C."/>
            <person name="Kohara M."/>
            <person name="Matsumoto M."/>
            <person name="Matsuno A."/>
            <person name="Nakazaki N."/>
            <person name="Shimpo S."/>
            <person name="Takeuchi C."/>
            <person name="Yamada M."/>
            <person name="Tabata S."/>
        </authorList>
    </citation>
    <scope>NUCLEOTIDE SEQUENCE [LARGE SCALE GENOMIC DNA]</scope>
    <source>
        <strain evidence="3">ATCC 29082 / PCC 7421</strain>
    </source>
</reference>
<dbReference type="InterPro" id="IPR001509">
    <property type="entry name" value="Epimerase_deHydtase"/>
</dbReference>
<dbReference type="EnsemblBacteria" id="BAC92097">
    <property type="protein sequence ID" value="BAC92097"/>
    <property type="gene ID" value="BAC92097"/>
</dbReference>
<dbReference type="Pfam" id="PF01370">
    <property type="entry name" value="Epimerase"/>
    <property type="match status" value="1"/>
</dbReference>
<accession>Q7NDS6</accession>
<feature type="domain" description="NAD-dependent epimerase/dehydratase" evidence="1">
    <location>
        <begin position="4"/>
        <end position="233"/>
    </location>
</feature>
<dbReference type="InterPro" id="IPR036291">
    <property type="entry name" value="NAD(P)-bd_dom_sf"/>
</dbReference>
<dbReference type="HOGENOM" id="CLU_007383_6_0_3"/>
<dbReference type="eggNOG" id="COG0451">
    <property type="taxonomic scope" value="Bacteria"/>
</dbReference>
<dbReference type="PANTHER" id="PTHR48079:SF6">
    <property type="entry name" value="NAD(P)-BINDING DOMAIN-CONTAINING PROTEIN-RELATED"/>
    <property type="match status" value="1"/>
</dbReference>
<protein>
    <submittedName>
        <fullName evidence="2">Gll4156 protein</fullName>
    </submittedName>
</protein>
<sequence length="338" mass="36469">MRAFVTGGTGLLGSNLVRLLVERGHAVRVLARDPERARRVLGELPVEVVAGDLAEVDGFAGHLAGCDVLFHAAAYFREYFQPGDHWRQLEHLNVRSTVALLKAAERWGVQKAIYVSSSGVIGPRPDGQPADESDLPGALAIDNLYFRSKVLAEAEVYRFLAHHDLSVTLILPGWMFGPGDSAPTESGQLVLDFLEGKLPGVLEIPGSVSIADARDVALAMLQAVEHGRSGGRYIVSGESYDFVQLMESLARVSGKTTPALRIPYSAALAIAWVSQNFAKLSGGKTVLTTSGLRTLADSVRLDSGKAQRELGFVARPLEETLRDEVAWFRTRGKVAAGR</sequence>
<dbReference type="PhylomeDB" id="Q7NDS6"/>
<dbReference type="RefSeq" id="WP_011144142.1">
    <property type="nucleotide sequence ID" value="NC_005125.1"/>
</dbReference>
<dbReference type="PANTHER" id="PTHR48079">
    <property type="entry name" value="PROTEIN YEEZ"/>
    <property type="match status" value="1"/>
</dbReference>
<keyword evidence="3" id="KW-1185">Reference proteome</keyword>
<dbReference type="EMBL" id="BA000045">
    <property type="protein sequence ID" value="BAC92097.1"/>
    <property type="molecule type" value="Genomic_DNA"/>
</dbReference>
<dbReference type="STRING" id="251221.gene:10761674"/>
<dbReference type="InParanoid" id="Q7NDS6"/>
<organism evidence="2 3">
    <name type="scientific">Gloeobacter violaceus (strain ATCC 29082 / PCC 7421)</name>
    <dbReference type="NCBI Taxonomy" id="251221"/>
    <lineage>
        <taxon>Bacteria</taxon>
        <taxon>Bacillati</taxon>
        <taxon>Cyanobacteriota</taxon>
        <taxon>Cyanophyceae</taxon>
        <taxon>Gloeobacterales</taxon>
        <taxon>Gloeobacteraceae</taxon>
        <taxon>Gloeobacter</taxon>
    </lineage>
</organism>
<dbReference type="FunFam" id="3.40.50.720:FF:000425">
    <property type="entry name" value="NAD(P)-binding Rossmann-fold superfamily protein"/>
    <property type="match status" value="1"/>
</dbReference>
<name>Q7NDS6_GLOVI</name>
<dbReference type="Proteomes" id="UP000000557">
    <property type="component" value="Chromosome"/>
</dbReference>
<dbReference type="InterPro" id="IPR051783">
    <property type="entry name" value="NAD(P)-dependent_oxidoreduct"/>
</dbReference>
<dbReference type="GO" id="GO:0016616">
    <property type="term" value="F:oxidoreductase activity, acting on the CH-OH group of donors, NAD or NADP as acceptor"/>
    <property type="evidence" value="ECO:0000318"/>
    <property type="project" value="GO_Central"/>
</dbReference>
<dbReference type="Gene3D" id="3.40.50.720">
    <property type="entry name" value="NAD(P)-binding Rossmann-like Domain"/>
    <property type="match status" value="1"/>
</dbReference>
<gene>
    <name evidence="2" type="ordered locus">gll4156</name>
</gene>
<dbReference type="PATRIC" id="fig|251221.4.peg.4188"/>
<reference evidence="2 3" key="1">
    <citation type="journal article" date="2003" name="DNA Res.">
        <title>Complete genome structure of Gloeobacter violaceus PCC 7421, a cyanobacterium that lacks thylakoids.</title>
        <authorList>
            <person name="Nakamura Y."/>
            <person name="Kaneko T."/>
            <person name="Sato S."/>
            <person name="Mimuro M."/>
            <person name="Miyashita H."/>
            <person name="Tsuchiya T."/>
            <person name="Sasamoto S."/>
            <person name="Watanabe A."/>
            <person name="Kawashima K."/>
            <person name="Kishida Y."/>
            <person name="Kiyokawa C."/>
            <person name="Kohara M."/>
            <person name="Matsumoto M."/>
            <person name="Matsuno A."/>
            <person name="Nakazaki N."/>
            <person name="Shimpo S."/>
            <person name="Takeuchi C."/>
            <person name="Yamada M."/>
            <person name="Tabata S."/>
        </authorList>
    </citation>
    <scope>NUCLEOTIDE SEQUENCE [LARGE SCALE GENOMIC DNA]</scope>
    <source>
        <strain evidence="3">ATCC 29082 / PCC 7421</strain>
    </source>
</reference>
<dbReference type="AlphaFoldDB" id="Q7NDS6"/>
<evidence type="ECO:0000313" key="2">
    <source>
        <dbReference type="EMBL" id="BAC92097.1"/>
    </source>
</evidence>
<dbReference type="SUPFAM" id="SSF51735">
    <property type="entry name" value="NAD(P)-binding Rossmann-fold domains"/>
    <property type="match status" value="1"/>
</dbReference>
<dbReference type="OrthoDB" id="9807212at2"/>
<evidence type="ECO:0000313" key="3">
    <source>
        <dbReference type="Proteomes" id="UP000000557"/>
    </source>
</evidence>
<dbReference type="KEGG" id="gvi:gll4156"/>